<reference evidence="1 2" key="1">
    <citation type="submission" date="2015-09" db="EMBL/GenBank/DDBJ databases">
        <title>Draft genome of the parasitic nematode Teladorsagia circumcincta isolate WARC Sus (inbred).</title>
        <authorList>
            <person name="Mitreva M."/>
        </authorList>
    </citation>
    <scope>NUCLEOTIDE SEQUENCE [LARGE SCALE GENOMIC DNA]</scope>
    <source>
        <strain evidence="1 2">S</strain>
    </source>
</reference>
<gene>
    <name evidence="1" type="ORF">TELCIR_19245</name>
</gene>
<evidence type="ECO:0008006" key="3">
    <source>
        <dbReference type="Google" id="ProtNLM"/>
    </source>
</evidence>
<dbReference type="AlphaFoldDB" id="A0A2G9TMX7"/>
<sequence>MEEMVNELNVEGLKIGLEMNMSKTQVMVNQWCDAGTIKLAGKSLERVESYVYLGREVNMTNNITPEINRKTIDRLRRRMSHKQLVKMLTMRSAQ</sequence>
<accession>A0A2G9TMX7</accession>
<dbReference type="Proteomes" id="UP000230423">
    <property type="component" value="Unassembled WGS sequence"/>
</dbReference>
<proteinExistence type="predicted"/>
<organism evidence="1 2">
    <name type="scientific">Teladorsagia circumcincta</name>
    <name type="common">Brown stomach worm</name>
    <name type="synonym">Ostertagia circumcincta</name>
    <dbReference type="NCBI Taxonomy" id="45464"/>
    <lineage>
        <taxon>Eukaryota</taxon>
        <taxon>Metazoa</taxon>
        <taxon>Ecdysozoa</taxon>
        <taxon>Nematoda</taxon>
        <taxon>Chromadorea</taxon>
        <taxon>Rhabditida</taxon>
        <taxon>Rhabditina</taxon>
        <taxon>Rhabditomorpha</taxon>
        <taxon>Strongyloidea</taxon>
        <taxon>Trichostrongylidae</taxon>
        <taxon>Teladorsagia</taxon>
    </lineage>
</organism>
<dbReference type="OrthoDB" id="5843067at2759"/>
<name>A0A2G9TMX7_TELCI</name>
<protein>
    <recommendedName>
        <fullName evidence="3">Reverse transcriptase domain-containing protein</fullName>
    </recommendedName>
</protein>
<evidence type="ECO:0000313" key="2">
    <source>
        <dbReference type="Proteomes" id="UP000230423"/>
    </source>
</evidence>
<keyword evidence="2" id="KW-1185">Reference proteome</keyword>
<evidence type="ECO:0000313" key="1">
    <source>
        <dbReference type="EMBL" id="PIO59295.1"/>
    </source>
</evidence>
<dbReference type="EMBL" id="KZ358205">
    <property type="protein sequence ID" value="PIO59295.1"/>
    <property type="molecule type" value="Genomic_DNA"/>
</dbReference>